<sequence length="253" mass="30147">MFNLLYLQRPFIKSPRQQKYPTIGGNFHRQCIEKNINKNIIMKLYRLLVFLNLTFLIIGCNGQENPNYIGKQYGTFKLEKITFKENLDSLFSKVNKDNLIFIVGKDSYFDTIKKKQIYTDTTDYVYRIPHAKMDSIYSFKNFKLKDVVVSFYTDKQKRFRRVDFSTYMTAKQYKDFIKNIQDYSDITTDKIKKSNNGKYIIFELKEGTKKTLIYSLENDANDEDGNYFIRVRINDLTIKNDTFDKMWNSENGI</sequence>
<gene>
    <name evidence="1" type="ORF">OA86_15080</name>
</gene>
<keyword evidence="2" id="KW-1185">Reference proteome</keyword>
<evidence type="ECO:0000313" key="1">
    <source>
        <dbReference type="EMBL" id="KIA82308.1"/>
    </source>
</evidence>
<name>A0A0C1EQZ7_9FLAO</name>
<dbReference type="Proteomes" id="UP000031473">
    <property type="component" value="Unassembled WGS sequence"/>
</dbReference>
<reference evidence="1 2" key="1">
    <citation type="submission" date="2014-10" db="EMBL/GenBank/DDBJ databases">
        <title>Kaistella jeonii genome.</title>
        <authorList>
            <person name="Clayton J.T."/>
            <person name="Newman J.D."/>
        </authorList>
    </citation>
    <scope>NUCLEOTIDE SEQUENCE [LARGE SCALE GENOMIC DNA]</scope>
    <source>
        <strain evidence="1 2">DSM 17048</strain>
    </source>
</reference>
<dbReference type="AlphaFoldDB" id="A0A0C1EQZ7"/>
<accession>A0A0C1EQZ7</accession>
<evidence type="ECO:0000313" key="2">
    <source>
        <dbReference type="Proteomes" id="UP000031473"/>
    </source>
</evidence>
<organism evidence="1 2">
    <name type="scientific">Kaistella jeonii</name>
    <dbReference type="NCBI Taxonomy" id="266749"/>
    <lineage>
        <taxon>Bacteria</taxon>
        <taxon>Pseudomonadati</taxon>
        <taxon>Bacteroidota</taxon>
        <taxon>Flavobacteriia</taxon>
        <taxon>Flavobacteriales</taxon>
        <taxon>Weeksellaceae</taxon>
        <taxon>Chryseobacterium group</taxon>
        <taxon>Kaistella</taxon>
    </lineage>
</organism>
<comment type="caution">
    <text evidence="1">The sequence shown here is derived from an EMBL/GenBank/DDBJ whole genome shotgun (WGS) entry which is preliminary data.</text>
</comment>
<protein>
    <submittedName>
        <fullName evidence="1">Uncharacterized protein</fullName>
    </submittedName>
</protein>
<dbReference type="STRING" id="266749.SAMN05421876_1272"/>
<proteinExistence type="predicted"/>
<dbReference type="EMBL" id="JSYL01000029">
    <property type="protein sequence ID" value="KIA82308.1"/>
    <property type="molecule type" value="Genomic_DNA"/>
</dbReference>